<reference evidence="4 5" key="1">
    <citation type="submission" date="2025-04" db="UniProtKB">
        <authorList>
            <consortium name="RefSeq"/>
        </authorList>
    </citation>
    <scope>IDENTIFICATION</scope>
</reference>
<dbReference type="AlphaFoldDB" id="A0AAJ7FFQ2"/>
<gene>
    <name evidence="4 5 6" type="primary">LOC107265074</name>
</gene>
<proteinExistence type="predicted"/>
<evidence type="ECO:0000256" key="2">
    <source>
        <dbReference type="SAM" id="Phobius"/>
    </source>
</evidence>
<protein>
    <submittedName>
        <fullName evidence="4 5">Uncharacterized protein LOC107265074</fullName>
    </submittedName>
</protein>
<keyword evidence="3" id="KW-1185">Reference proteome</keyword>
<dbReference type="RefSeq" id="XP_015589561.1">
    <property type="nucleotide sequence ID" value="XM_015734075.2"/>
</dbReference>
<name>A0AAJ7FFQ2_CEPCN</name>
<feature type="region of interest" description="Disordered" evidence="1">
    <location>
        <begin position="1"/>
        <end position="44"/>
    </location>
</feature>
<dbReference type="Proteomes" id="UP000694920">
    <property type="component" value="Unplaced"/>
</dbReference>
<keyword evidence="2" id="KW-0812">Transmembrane</keyword>
<dbReference type="RefSeq" id="XP_015589562.1">
    <property type="nucleotide sequence ID" value="XM_015734076.2"/>
</dbReference>
<keyword evidence="2" id="KW-0472">Membrane</keyword>
<accession>A0AAJ7FFQ2</accession>
<feature type="compositionally biased region" description="Basic and acidic residues" evidence="1">
    <location>
        <begin position="1"/>
        <end position="27"/>
    </location>
</feature>
<evidence type="ECO:0000313" key="3">
    <source>
        <dbReference type="Proteomes" id="UP000694920"/>
    </source>
</evidence>
<evidence type="ECO:0000313" key="6">
    <source>
        <dbReference type="RefSeq" id="XP_015589562.1"/>
    </source>
</evidence>
<evidence type="ECO:0000313" key="4">
    <source>
        <dbReference type="RefSeq" id="XP_015589560.1"/>
    </source>
</evidence>
<evidence type="ECO:0000256" key="1">
    <source>
        <dbReference type="SAM" id="MobiDB-lite"/>
    </source>
</evidence>
<keyword evidence="2" id="KW-1133">Transmembrane helix</keyword>
<sequence length="90" mass="10309">MKKRGATDSKGNKNQQEKSKKDEENKLELAPLDDDSHNQGFGEWLRSSDGVDMMRLFVLANSLVVFVTMAWPNMQEAVNIIRDMFMGEEE</sequence>
<dbReference type="GeneID" id="107265074"/>
<dbReference type="CTD" id="42373"/>
<dbReference type="RefSeq" id="XP_015589560.1">
    <property type="nucleotide sequence ID" value="XM_015734074.2"/>
</dbReference>
<dbReference type="KEGG" id="ccin:107265074"/>
<organism evidence="3 4">
    <name type="scientific">Cephus cinctus</name>
    <name type="common">Wheat stem sawfly</name>
    <dbReference type="NCBI Taxonomy" id="211228"/>
    <lineage>
        <taxon>Eukaryota</taxon>
        <taxon>Metazoa</taxon>
        <taxon>Ecdysozoa</taxon>
        <taxon>Arthropoda</taxon>
        <taxon>Hexapoda</taxon>
        <taxon>Insecta</taxon>
        <taxon>Pterygota</taxon>
        <taxon>Neoptera</taxon>
        <taxon>Endopterygota</taxon>
        <taxon>Hymenoptera</taxon>
        <taxon>Cephoidea</taxon>
        <taxon>Cephidae</taxon>
        <taxon>Cephus</taxon>
    </lineage>
</organism>
<feature type="transmembrane region" description="Helical" evidence="2">
    <location>
        <begin position="56"/>
        <end position="74"/>
    </location>
</feature>
<evidence type="ECO:0000313" key="5">
    <source>
        <dbReference type="RefSeq" id="XP_015589561.1"/>
    </source>
</evidence>